<keyword evidence="1" id="KW-0862">Zinc</keyword>
<evidence type="ECO:0000313" key="5">
    <source>
        <dbReference type="EMBL" id="GEU43866.1"/>
    </source>
</evidence>
<dbReference type="InterPro" id="IPR050951">
    <property type="entry name" value="Retrovirus_Pol_polyprotein"/>
</dbReference>
<dbReference type="Gene3D" id="3.10.10.10">
    <property type="entry name" value="HIV Type 1 Reverse Transcriptase, subunit A, domain 1"/>
    <property type="match status" value="2"/>
</dbReference>
<dbReference type="InterPro" id="IPR000477">
    <property type="entry name" value="RT_dom"/>
</dbReference>
<dbReference type="Pfam" id="PF00098">
    <property type="entry name" value="zf-CCHC"/>
    <property type="match status" value="2"/>
</dbReference>
<dbReference type="SUPFAM" id="SSF56672">
    <property type="entry name" value="DNA/RNA polymerases"/>
    <property type="match status" value="2"/>
</dbReference>
<reference evidence="5" key="1">
    <citation type="journal article" date="2019" name="Sci. Rep.">
        <title>Draft genome of Tanacetum cinerariifolium, the natural source of mosquito coil.</title>
        <authorList>
            <person name="Yamashiro T."/>
            <person name="Shiraishi A."/>
            <person name="Satake H."/>
            <person name="Nakayama K."/>
        </authorList>
    </citation>
    <scope>NUCLEOTIDE SEQUENCE</scope>
</reference>
<comment type="caution">
    <text evidence="5">The sequence shown here is derived from an EMBL/GenBank/DDBJ whole genome shotgun (WGS) entry which is preliminary data.</text>
</comment>
<dbReference type="InterPro" id="IPR036397">
    <property type="entry name" value="RNaseH_sf"/>
</dbReference>
<dbReference type="InterPro" id="IPR043502">
    <property type="entry name" value="DNA/RNA_pol_sf"/>
</dbReference>
<feature type="compositionally biased region" description="Low complexity" evidence="2">
    <location>
        <begin position="177"/>
        <end position="187"/>
    </location>
</feature>
<dbReference type="Gene3D" id="3.30.70.270">
    <property type="match status" value="2"/>
</dbReference>
<evidence type="ECO:0000256" key="1">
    <source>
        <dbReference type="PROSITE-ProRule" id="PRU00047"/>
    </source>
</evidence>
<dbReference type="InterPro" id="IPR012337">
    <property type="entry name" value="RNaseH-like_sf"/>
</dbReference>
<dbReference type="PANTHER" id="PTHR37984">
    <property type="entry name" value="PROTEIN CBG26694"/>
    <property type="match status" value="1"/>
</dbReference>
<feature type="domain" description="Integrase catalytic" evidence="4">
    <location>
        <begin position="922"/>
        <end position="1093"/>
    </location>
</feature>
<dbReference type="SMART" id="SM00343">
    <property type="entry name" value="ZnF_C2HC"/>
    <property type="match status" value="3"/>
</dbReference>
<feature type="region of interest" description="Disordered" evidence="2">
    <location>
        <begin position="50"/>
        <end position="164"/>
    </location>
</feature>
<dbReference type="GO" id="GO:0015074">
    <property type="term" value="P:DNA integration"/>
    <property type="evidence" value="ECO:0007669"/>
    <property type="project" value="InterPro"/>
</dbReference>
<proteinExistence type="predicted"/>
<dbReference type="Gene3D" id="3.30.420.10">
    <property type="entry name" value="Ribonuclease H-like superfamily/Ribonuclease H"/>
    <property type="match status" value="1"/>
</dbReference>
<dbReference type="SUPFAM" id="SSF53098">
    <property type="entry name" value="Ribonuclease H-like"/>
    <property type="match status" value="1"/>
</dbReference>
<name>A0A6L2K3E3_TANCI</name>
<dbReference type="InterPro" id="IPR043128">
    <property type="entry name" value="Rev_trsase/Diguanyl_cyclase"/>
</dbReference>
<accession>A0A6L2K3E3</accession>
<dbReference type="InterPro" id="IPR036875">
    <property type="entry name" value="Znf_CCHC_sf"/>
</dbReference>
<dbReference type="Gene3D" id="4.10.60.10">
    <property type="entry name" value="Zinc finger, CCHC-type"/>
    <property type="match status" value="1"/>
</dbReference>
<feature type="compositionally biased region" description="Low complexity" evidence="2">
    <location>
        <begin position="1433"/>
        <end position="1443"/>
    </location>
</feature>
<dbReference type="GO" id="GO:0003676">
    <property type="term" value="F:nucleic acid binding"/>
    <property type="evidence" value="ECO:0007669"/>
    <property type="project" value="InterPro"/>
</dbReference>
<feature type="region of interest" description="Disordered" evidence="2">
    <location>
        <begin position="1309"/>
        <end position="1349"/>
    </location>
</feature>
<dbReference type="CDD" id="cd01647">
    <property type="entry name" value="RT_LTR"/>
    <property type="match status" value="1"/>
</dbReference>
<evidence type="ECO:0000259" key="4">
    <source>
        <dbReference type="PROSITE" id="PS50994"/>
    </source>
</evidence>
<feature type="domain" description="CCHC-type" evidence="3">
    <location>
        <begin position="647"/>
        <end position="663"/>
    </location>
</feature>
<feature type="compositionally biased region" description="Acidic residues" evidence="2">
    <location>
        <begin position="100"/>
        <end position="115"/>
    </location>
</feature>
<feature type="region of interest" description="Disordered" evidence="2">
    <location>
        <begin position="1"/>
        <end position="25"/>
    </location>
</feature>
<dbReference type="InterPro" id="IPR001584">
    <property type="entry name" value="Integrase_cat-core"/>
</dbReference>
<dbReference type="PROSITE" id="PS50158">
    <property type="entry name" value="ZF_CCHC"/>
    <property type="match status" value="2"/>
</dbReference>
<evidence type="ECO:0008006" key="6">
    <source>
        <dbReference type="Google" id="ProtNLM"/>
    </source>
</evidence>
<protein>
    <recommendedName>
        <fullName evidence="6">Reverse transcriptase domain-containing protein</fullName>
    </recommendedName>
</protein>
<keyword evidence="1" id="KW-0863">Zinc-finger</keyword>
<feature type="compositionally biased region" description="Low complexity" evidence="2">
    <location>
        <begin position="13"/>
        <end position="25"/>
    </location>
</feature>
<keyword evidence="1" id="KW-0479">Metal-binding</keyword>
<feature type="region of interest" description="Disordered" evidence="2">
    <location>
        <begin position="1420"/>
        <end position="1443"/>
    </location>
</feature>
<organism evidence="5">
    <name type="scientific">Tanacetum cinerariifolium</name>
    <name type="common">Dalmatian daisy</name>
    <name type="synonym">Chrysanthemum cinerariifolium</name>
    <dbReference type="NCBI Taxonomy" id="118510"/>
    <lineage>
        <taxon>Eukaryota</taxon>
        <taxon>Viridiplantae</taxon>
        <taxon>Streptophyta</taxon>
        <taxon>Embryophyta</taxon>
        <taxon>Tracheophyta</taxon>
        <taxon>Spermatophyta</taxon>
        <taxon>Magnoliopsida</taxon>
        <taxon>eudicotyledons</taxon>
        <taxon>Gunneridae</taxon>
        <taxon>Pentapetalae</taxon>
        <taxon>asterids</taxon>
        <taxon>campanulids</taxon>
        <taxon>Asterales</taxon>
        <taxon>Asteraceae</taxon>
        <taxon>Asteroideae</taxon>
        <taxon>Anthemideae</taxon>
        <taxon>Anthemidinae</taxon>
        <taxon>Tanacetum</taxon>
    </lineage>
</organism>
<evidence type="ECO:0000259" key="3">
    <source>
        <dbReference type="PROSITE" id="PS50158"/>
    </source>
</evidence>
<dbReference type="FunFam" id="3.30.70.270:FF:000020">
    <property type="entry name" value="Transposon Tf2-6 polyprotein-like Protein"/>
    <property type="match status" value="1"/>
</dbReference>
<evidence type="ECO:0000256" key="2">
    <source>
        <dbReference type="SAM" id="MobiDB-lite"/>
    </source>
</evidence>
<dbReference type="Pfam" id="PF03732">
    <property type="entry name" value="Retrotrans_gag"/>
    <property type="match status" value="1"/>
</dbReference>
<feature type="region of interest" description="Disordered" evidence="2">
    <location>
        <begin position="376"/>
        <end position="405"/>
    </location>
</feature>
<dbReference type="Pfam" id="PF00078">
    <property type="entry name" value="RVT_1"/>
    <property type="match status" value="1"/>
</dbReference>
<gene>
    <name evidence="5" type="ORF">Tci_015844</name>
</gene>
<feature type="domain" description="CCHC-type" evidence="3">
    <location>
        <begin position="684"/>
        <end position="699"/>
    </location>
</feature>
<dbReference type="SUPFAM" id="SSF57756">
    <property type="entry name" value="Retrovirus zinc finger-like domains"/>
    <property type="match status" value="1"/>
</dbReference>
<feature type="compositionally biased region" description="Acidic residues" evidence="2">
    <location>
        <begin position="140"/>
        <end position="152"/>
    </location>
</feature>
<dbReference type="InterPro" id="IPR005162">
    <property type="entry name" value="Retrotrans_gag_dom"/>
</dbReference>
<dbReference type="InterPro" id="IPR001878">
    <property type="entry name" value="Znf_CCHC"/>
</dbReference>
<dbReference type="GO" id="GO:0008270">
    <property type="term" value="F:zinc ion binding"/>
    <property type="evidence" value="ECO:0007669"/>
    <property type="project" value="UniProtKB-KW"/>
</dbReference>
<dbReference type="PANTHER" id="PTHR37984:SF5">
    <property type="entry name" value="PROTEIN NYNRIN-LIKE"/>
    <property type="match status" value="1"/>
</dbReference>
<feature type="region of interest" description="Disordered" evidence="2">
    <location>
        <begin position="177"/>
        <end position="200"/>
    </location>
</feature>
<sequence length="1531" mass="172411">MSDSKHFTVTYTSISSDDGSSDVGSPGVIVLGYDRLPMMPKDPYAHVEAAMQEPPPPDFVLEPVYPEFMPPEDDVLPTEEQPLLAAISPTADSPSYIIESDPEEDSEEEDDEDPKEDPTDYPANRGDEEEEESSRYDANDEKEDEGEDEEEEHLAPADSVPPPAYRTTARISIRAQTPIPFSSETETPSPPIPTSPTAAGAPLGYRAAMIRLRAESPSTSHPLPLPPPIILPHTRASMVMMRAAAPFTYILAPRSETPPSETPPLLPIPLPTSSPPLLLLMTVERMFLRPTGGFRAYYGFVGTLDAEIRRDPDREIGYDITDVWEDPDEIAEEIPATDVAELLMSGQLNSLRRDRRSYARTTKLIESEARASREAWVQSMDASDTARSEKMAPTKRTTRASPATTTTTTPVINAQLKALIDQGIANALVARDADRSRNVMTAIIREHGTEGVVGLTQWFERMETVFNISNCTVKNQFKFSTCTLHAIALTWWKSHVKTVSQDVVHSMPWSTLIKMMNAKYCPRNEVKKLELDIWELKVNGTVVTSYTQRFQELALMCERMFPRESDKIKKYVGGLPDMIHRSVTASNLKTMQDAVEFATELMDKKIRTFAKHQTENKRKSGKKKPYEGSKHMCSKCNYHHDGPCAPKCHKCNRVGHLARDCRSPINANTTNNQRGIGAGQKATCFECKAQGHFKRECPKLRSNNSGNQGDETLIVRGDGSDQGNETCLNIISCTKTHKYILKRCHVFLAHVTTKKAEDKSEEKRLEDVPIVRHFLKVFPEDLSGPPPTQQEMSNQLQELSKKGFIRPSSSPWEAPVLFVKKKDGSFRIVYSKIDLRLGYHQLRVREEDILETTFRTRYGHYEFQVMPFGLTNAPAVFMDLMNCQGIHVDPAKIESIKDWASPKTPTEIRQILELLSNYDYEIRYHPGKANVVADALSHKERIKPLQVRSLVMNIGLNFPKKTLEAQIESAVVVPIRETDPIEKLARMYLKEVVTRHDIPVSIICKRDPRFVSNLWRSLQKALGTSLDMSTIYHPQTDRQRERTLQTLKDMLRSYVIDFGKGWVNHLSLVKFSYNNSYHASIKAAPFEALYGQRVHNTFLVSNLKKCYADEPLAVLLDGLHIDDKIYFVEESIEIMDREVKRLKRSHIPIVKTYQAEEKPANFAFMAFSSSSSSSDNGVPSCSKACSKVYDQLHSQYDKLTVKFRKSQIDVLSYKAGLESVEDVTQWWISCCSLSITKTFMPPKPELVFHTAPIAVETDHSAFTIKLSPSEPTQDLSHTNRPSAPIIKEWVSDSEDESETTDPQIALSFVQSSEQVKPPRHSVQPVETSIPTATPKPTSPKSNRSGKRKNRKTCFVCKSVDHLIKDCDYHAKKKAQPTPRNYAHRVLTQSKPVFNTVVRPVSVVVPKITVTRPRLAHSPITKSKSPIRRHITCSPSPKTSNSPPKVTAVKAAVVSDAHVIDCRGIHVDPAKIESIKDWASSKTPTEIRQFLGLASYYRRFIKGFSKIAKSMTKLTQKDVKFDWGDKQEAAFQ</sequence>
<dbReference type="EMBL" id="BKCJ010001766">
    <property type="protein sequence ID" value="GEU43866.1"/>
    <property type="molecule type" value="Genomic_DNA"/>
</dbReference>
<feature type="compositionally biased region" description="Low complexity" evidence="2">
    <location>
        <begin position="1327"/>
        <end position="1342"/>
    </location>
</feature>
<dbReference type="PROSITE" id="PS50994">
    <property type="entry name" value="INTEGRASE"/>
    <property type="match status" value="1"/>
</dbReference>